<feature type="region of interest" description="Disordered" evidence="1">
    <location>
        <begin position="81"/>
        <end position="149"/>
    </location>
</feature>
<dbReference type="Pfam" id="PF13917">
    <property type="entry name" value="zf-CCHC_3"/>
    <property type="match status" value="1"/>
</dbReference>
<reference evidence="2" key="1">
    <citation type="submission" date="2021-01" db="EMBL/GenBank/DDBJ databases">
        <authorList>
            <consortium name="Genoscope - CEA"/>
            <person name="William W."/>
        </authorList>
    </citation>
    <scope>NUCLEOTIDE SEQUENCE</scope>
</reference>
<dbReference type="AlphaFoldDB" id="A0A8S1XK14"/>
<evidence type="ECO:0000313" key="3">
    <source>
        <dbReference type="Proteomes" id="UP000683925"/>
    </source>
</evidence>
<feature type="compositionally biased region" description="Basic residues" evidence="1">
    <location>
        <begin position="136"/>
        <end position="149"/>
    </location>
</feature>
<accession>A0A8S1XK14</accession>
<feature type="compositionally biased region" description="Low complexity" evidence="1">
    <location>
        <begin position="112"/>
        <end position="135"/>
    </location>
</feature>
<organism evidence="2 3">
    <name type="scientific">Paramecium octaurelia</name>
    <dbReference type="NCBI Taxonomy" id="43137"/>
    <lineage>
        <taxon>Eukaryota</taxon>
        <taxon>Sar</taxon>
        <taxon>Alveolata</taxon>
        <taxon>Ciliophora</taxon>
        <taxon>Intramacronucleata</taxon>
        <taxon>Oligohymenophorea</taxon>
        <taxon>Peniculida</taxon>
        <taxon>Parameciidae</taxon>
        <taxon>Paramecium</taxon>
    </lineage>
</organism>
<evidence type="ECO:0000313" key="2">
    <source>
        <dbReference type="EMBL" id="CAD8201118.1"/>
    </source>
</evidence>
<sequence length="149" mass="17012">MQQAMKNKKRANKDAAVVRFQRCLKYGHLTYECKNENVYLYGPSITMQFKEKQLQYELNSEKPPGVPDAFDGDWKRNAKRKVPLEVSSDSSNDEQVQVKKEGTTINVKKQRSSSSSESSNEDSSNSDSDSSASSYKRSKSRSKDKRKKK</sequence>
<name>A0A8S1XK14_PAROT</name>
<keyword evidence="3" id="KW-1185">Reference proteome</keyword>
<dbReference type="EMBL" id="CAJJDP010000123">
    <property type="protein sequence ID" value="CAD8201118.1"/>
    <property type="molecule type" value="Genomic_DNA"/>
</dbReference>
<dbReference type="OMA" id="MRCQKCL"/>
<evidence type="ECO:0000256" key="1">
    <source>
        <dbReference type="SAM" id="MobiDB-lite"/>
    </source>
</evidence>
<dbReference type="OrthoDB" id="311455at2759"/>
<dbReference type="Proteomes" id="UP000683925">
    <property type="component" value="Unassembled WGS sequence"/>
</dbReference>
<protein>
    <submittedName>
        <fullName evidence="2">Uncharacterized protein</fullName>
    </submittedName>
</protein>
<proteinExistence type="predicted"/>
<comment type="caution">
    <text evidence="2">The sequence shown here is derived from an EMBL/GenBank/DDBJ whole genome shotgun (WGS) entry which is preliminary data.</text>
</comment>
<gene>
    <name evidence="2" type="ORF">POCTA_138.1.T1230153</name>
</gene>